<dbReference type="STRING" id="75743.A0A401QDN6"/>
<dbReference type="EMBL" id="BFAA01041284">
    <property type="protein sequence ID" value="GCB83518.1"/>
    <property type="molecule type" value="Genomic_DNA"/>
</dbReference>
<reference evidence="1 2" key="1">
    <citation type="journal article" date="2018" name="Nat. Ecol. Evol.">
        <title>Shark genomes provide insights into elasmobranch evolution and the origin of vertebrates.</title>
        <authorList>
            <person name="Hara Y"/>
            <person name="Yamaguchi K"/>
            <person name="Onimaru K"/>
            <person name="Kadota M"/>
            <person name="Koyanagi M"/>
            <person name="Keeley SD"/>
            <person name="Tatsumi K"/>
            <person name="Tanaka K"/>
            <person name="Motone F"/>
            <person name="Kageyama Y"/>
            <person name="Nozu R"/>
            <person name="Adachi N"/>
            <person name="Nishimura O"/>
            <person name="Nakagawa R"/>
            <person name="Tanegashima C"/>
            <person name="Kiyatake I"/>
            <person name="Matsumoto R"/>
            <person name="Murakumo K"/>
            <person name="Nishida K"/>
            <person name="Terakita A"/>
            <person name="Kuratani S"/>
            <person name="Sato K"/>
            <person name="Hyodo S Kuraku.S."/>
        </authorList>
    </citation>
    <scope>NUCLEOTIDE SEQUENCE [LARGE SCALE GENOMIC DNA]</scope>
</reference>
<evidence type="ECO:0000313" key="1">
    <source>
        <dbReference type="EMBL" id="GCB83518.1"/>
    </source>
</evidence>
<dbReference type="OrthoDB" id="1104827at2759"/>
<dbReference type="Gene3D" id="1.20.58.2220">
    <property type="entry name" value="Formin, FH2 domain"/>
    <property type="match status" value="1"/>
</dbReference>
<organism evidence="1 2">
    <name type="scientific">Scyliorhinus torazame</name>
    <name type="common">Cloudy catshark</name>
    <name type="synonym">Catulus torazame</name>
    <dbReference type="NCBI Taxonomy" id="75743"/>
    <lineage>
        <taxon>Eukaryota</taxon>
        <taxon>Metazoa</taxon>
        <taxon>Chordata</taxon>
        <taxon>Craniata</taxon>
        <taxon>Vertebrata</taxon>
        <taxon>Chondrichthyes</taxon>
        <taxon>Elasmobranchii</taxon>
        <taxon>Galeomorphii</taxon>
        <taxon>Galeoidea</taxon>
        <taxon>Carcharhiniformes</taxon>
        <taxon>Scyliorhinidae</taxon>
        <taxon>Scyliorhinus</taxon>
    </lineage>
</organism>
<gene>
    <name evidence="1" type="ORF">scyTo_0024215</name>
</gene>
<dbReference type="InterPro" id="IPR042201">
    <property type="entry name" value="FH2_Formin_sf"/>
</dbReference>
<proteinExistence type="predicted"/>
<name>A0A401QDN6_SCYTO</name>
<evidence type="ECO:0000313" key="2">
    <source>
        <dbReference type="Proteomes" id="UP000288216"/>
    </source>
</evidence>
<sequence>LIELEKEFNGLRSGLKCVENELEYQKSQPVQSGDKFVSVVSQFITVASFSFSDAEDLLLEAKELSLRAIAAYE</sequence>
<keyword evidence="2" id="KW-1185">Reference proteome</keyword>
<comment type="caution">
    <text evidence="1">The sequence shown here is derived from an EMBL/GenBank/DDBJ whole genome shotgun (WGS) entry which is preliminary data.</text>
</comment>
<dbReference type="AlphaFoldDB" id="A0A401QDN6"/>
<protein>
    <submittedName>
        <fullName evidence="1">Uncharacterized protein</fullName>
    </submittedName>
</protein>
<accession>A0A401QDN6</accession>
<dbReference type="Proteomes" id="UP000288216">
    <property type="component" value="Unassembled WGS sequence"/>
</dbReference>
<feature type="non-terminal residue" evidence="1">
    <location>
        <position position="1"/>
    </location>
</feature>